<dbReference type="EMBL" id="AMRM01000001">
    <property type="protein sequence ID" value="EKF21000.1"/>
    <property type="molecule type" value="Genomic_DNA"/>
</dbReference>
<dbReference type="eggNOG" id="COG0346">
    <property type="taxonomic scope" value="Bacteria"/>
</dbReference>
<sequence>MSDTGILDIDHLMVSVADSQTAGELFEAMGFTVTPRSILPGLSNRLICFGQLHPGSCNFIELMALDDADKAIPMMPSILLPPGRPVSMVMNTADAEKTHAALQARDYKTSDPVHLSREWVLPSGEVLRPAFVVIIPGLGQSPFYWNLCQYKTMQHYLRPEFTTHPNGAANLTAVIAVASDPEQVAAHYEPLWGARRTGAAPVTIRAGSVDLRIYSPDELAATFPGVSHEGGDRLFGFAVSHADPEELAAELRRNGFDPHRAGGGAYLTPDQAGGILMVVEQV</sequence>
<keyword evidence="3" id="KW-1185">Reference proteome</keyword>
<dbReference type="Gene3D" id="3.10.180.10">
    <property type="entry name" value="2,3-Dihydroxybiphenyl 1,2-Dioxygenase, domain 1"/>
    <property type="match status" value="1"/>
</dbReference>
<protein>
    <recommendedName>
        <fullName evidence="1">Glyoxalase-like domain-containing protein</fullName>
    </recommendedName>
</protein>
<evidence type="ECO:0000313" key="3">
    <source>
        <dbReference type="Proteomes" id="UP000006786"/>
    </source>
</evidence>
<comment type="caution">
    <text evidence="2">The sequence shown here is derived from an EMBL/GenBank/DDBJ whole genome shotgun (WGS) entry which is preliminary data.</text>
</comment>
<evidence type="ECO:0000313" key="2">
    <source>
        <dbReference type="EMBL" id="EKF21000.1"/>
    </source>
</evidence>
<dbReference type="STRING" id="391937.NA2_01440"/>
<accession>K2MJV3</accession>
<dbReference type="PATRIC" id="fig|391937.3.peg.300"/>
<dbReference type="RefSeq" id="WP_008593360.1">
    <property type="nucleotide sequence ID" value="NZ_AMRM01000001.1"/>
</dbReference>
<feature type="domain" description="Glyoxalase-like" evidence="1">
    <location>
        <begin position="9"/>
        <end position="191"/>
    </location>
</feature>
<dbReference type="InterPro" id="IPR029068">
    <property type="entry name" value="Glyas_Bleomycin-R_OHBP_Dase"/>
</dbReference>
<gene>
    <name evidence="2" type="ORF">NA2_01440</name>
</gene>
<name>K2MJV3_9HYPH</name>
<reference evidence="2 3" key="1">
    <citation type="journal article" date="2012" name="J. Bacteriol.">
        <title>Genome Sequence of Nitratireductor pacificus Type Strain pht-3B.</title>
        <authorList>
            <person name="Lai Q."/>
            <person name="Li G."/>
            <person name="Shao Z."/>
        </authorList>
    </citation>
    <scope>NUCLEOTIDE SEQUENCE [LARGE SCALE GENOMIC DNA]</scope>
    <source>
        <strain evidence="3">pht-3B</strain>
    </source>
</reference>
<dbReference type="OrthoDB" id="9812467at2"/>
<dbReference type="AlphaFoldDB" id="K2MJV3"/>
<dbReference type="Pfam" id="PF13468">
    <property type="entry name" value="Glyoxalase_3"/>
    <property type="match status" value="1"/>
</dbReference>
<dbReference type="Proteomes" id="UP000006786">
    <property type="component" value="Unassembled WGS sequence"/>
</dbReference>
<proteinExistence type="predicted"/>
<organism evidence="2 3">
    <name type="scientific">Nitratireductor pacificus pht-3B</name>
    <dbReference type="NCBI Taxonomy" id="391937"/>
    <lineage>
        <taxon>Bacteria</taxon>
        <taxon>Pseudomonadati</taxon>
        <taxon>Pseudomonadota</taxon>
        <taxon>Alphaproteobacteria</taxon>
        <taxon>Hyphomicrobiales</taxon>
        <taxon>Phyllobacteriaceae</taxon>
        <taxon>Nitratireductor</taxon>
    </lineage>
</organism>
<evidence type="ECO:0000259" key="1">
    <source>
        <dbReference type="Pfam" id="PF13468"/>
    </source>
</evidence>
<dbReference type="SUPFAM" id="SSF54593">
    <property type="entry name" value="Glyoxalase/Bleomycin resistance protein/Dihydroxybiphenyl dioxygenase"/>
    <property type="match status" value="1"/>
</dbReference>
<dbReference type="InterPro" id="IPR025870">
    <property type="entry name" value="Glyoxalase-like_dom"/>
</dbReference>